<keyword evidence="2" id="KW-1133">Transmembrane helix</keyword>
<keyword evidence="2" id="KW-0812">Transmembrane</keyword>
<dbReference type="Proteomes" id="UP000886523">
    <property type="component" value="Unassembled WGS sequence"/>
</dbReference>
<organism evidence="3 4">
    <name type="scientific">Hydnum rufescens UP504</name>
    <dbReference type="NCBI Taxonomy" id="1448309"/>
    <lineage>
        <taxon>Eukaryota</taxon>
        <taxon>Fungi</taxon>
        <taxon>Dikarya</taxon>
        <taxon>Basidiomycota</taxon>
        <taxon>Agaricomycotina</taxon>
        <taxon>Agaricomycetes</taxon>
        <taxon>Cantharellales</taxon>
        <taxon>Hydnaceae</taxon>
        <taxon>Hydnum</taxon>
    </lineage>
</organism>
<keyword evidence="4" id="KW-1185">Reference proteome</keyword>
<name>A0A9P6AKW8_9AGAM</name>
<comment type="caution">
    <text evidence="3">The sequence shown here is derived from an EMBL/GenBank/DDBJ whole genome shotgun (WGS) entry which is preliminary data.</text>
</comment>
<dbReference type="EMBL" id="MU129102">
    <property type="protein sequence ID" value="KAF9506701.1"/>
    <property type="molecule type" value="Genomic_DNA"/>
</dbReference>
<feature type="region of interest" description="Disordered" evidence="1">
    <location>
        <begin position="1"/>
        <end position="43"/>
    </location>
</feature>
<protein>
    <submittedName>
        <fullName evidence="3">Uncharacterized protein</fullName>
    </submittedName>
</protein>
<reference evidence="3" key="1">
    <citation type="journal article" date="2020" name="Nat. Commun.">
        <title>Large-scale genome sequencing of mycorrhizal fungi provides insights into the early evolution of symbiotic traits.</title>
        <authorList>
            <person name="Miyauchi S."/>
            <person name="Kiss E."/>
            <person name="Kuo A."/>
            <person name="Drula E."/>
            <person name="Kohler A."/>
            <person name="Sanchez-Garcia M."/>
            <person name="Morin E."/>
            <person name="Andreopoulos B."/>
            <person name="Barry K.W."/>
            <person name="Bonito G."/>
            <person name="Buee M."/>
            <person name="Carver A."/>
            <person name="Chen C."/>
            <person name="Cichocki N."/>
            <person name="Clum A."/>
            <person name="Culley D."/>
            <person name="Crous P.W."/>
            <person name="Fauchery L."/>
            <person name="Girlanda M."/>
            <person name="Hayes R.D."/>
            <person name="Keri Z."/>
            <person name="LaButti K."/>
            <person name="Lipzen A."/>
            <person name="Lombard V."/>
            <person name="Magnuson J."/>
            <person name="Maillard F."/>
            <person name="Murat C."/>
            <person name="Nolan M."/>
            <person name="Ohm R.A."/>
            <person name="Pangilinan J."/>
            <person name="Pereira M.F."/>
            <person name="Perotto S."/>
            <person name="Peter M."/>
            <person name="Pfister S."/>
            <person name="Riley R."/>
            <person name="Sitrit Y."/>
            <person name="Stielow J.B."/>
            <person name="Szollosi G."/>
            <person name="Zifcakova L."/>
            <person name="Stursova M."/>
            <person name="Spatafora J.W."/>
            <person name="Tedersoo L."/>
            <person name="Vaario L.M."/>
            <person name="Yamada A."/>
            <person name="Yan M."/>
            <person name="Wang P."/>
            <person name="Xu J."/>
            <person name="Bruns T."/>
            <person name="Baldrian P."/>
            <person name="Vilgalys R."/>
            <person name="Dunand C."/>
            <person name="Henrissat B."/>
            <person name="Grigoriev I.V."/>
            <person name="Hibbett D."/>
            <person name="Nagy L.G."/>
            <person name="Martin F.M."/>
        </authorList>
    </citation>
    <scope>NUCLEOTIDE SEQUENCE</scope>
    <source>
        <strain evidence="3">UP504</strain>
    </source>
</reference>
<feature type="compositionally biased region" description="Polar residues" evidence="1">
    <location>
        <begin position="28"/>
        <end position="43"/>
    </location>
</feature>
<evidence type="ECO:0000256" key="2">
    <source>
        <dbReference type="SAM" id="Phobius"/>
    </source>
</evidence>
<gene>
    <name evidence="3" type="ORF">BS47DRAFT_383253</name>
</gene>
<accession>A0A9P6AKW8</accession>
<keyword evidence="2" id="KW-0472">Membrane</keyword>
<proteinExistence type="predicted"/>
<evidence type="ECO:0000313" key="3">
    <source>
        <dbReference type="EMBL" id="KAF9506701.1"/>
    </source>
</evidence>
<dbReference type="AlphaFoldDB" id="A0A9P6AKW8"/>
<sequence length="118" mass="12644">MWQQIRMGDNVQPGYPVGTLGRTHRSQARVNQNSLSTSGTDSTGKSRVVEAMFWATAGPDRPPWKRGALAVGCGSFYRVSRLTGGPSKYSRIGVLAAVIFLSVRSAFPIYVGLGPNSA</sequence>
<feature type="transmembrane region" description="Helical" evidence="2">
    <location>
        <begin position="92"/>
        <end position="113"/>
    </location>
</feature>
<evidence type="ECO:0000313" key="4">
    <source>
        <dbReference type="Proteomes" id="UP000886523"/>
    </source>
</evidence>
<evidence type="ECO:0000256" key="1">
    <source>
        <dbReference type="SAM" id="MobiDB-lite"/>
    </source>
</evidence>